<evidence type="ECO:0000256" key="2">
    <source>
        <dbReference type="ARBA" id="ARBA00022741"/>
    </source>
</evidence>
<dbReference type="Gene3D" id="3.90.640.10">
    <property type="entry name" value="Actin, Chain A, domain 4"/>
    <property type="match status" value="1"/>
</dbReference>
<dbReference type="Pfam" id="PF00012">
    <property type="entry name" value="HSP70"/>
    <property type="match status" value="1"/>
</dbReference>
<dbReference type="GO" id="GO:0140662">
    <property type="term" value="F:ATP-dependent protein folding chaperone"/>
    <property type="evidence" value="ECO:0007669"/>
    <property type="project" value="InterPro"/>
</dbReference>
<dbReference type="InterPro" id="IPR043129">
    <property type="entry name" value="ATPase_NBD"/>
</dbReference>
<proteinExistence type="inferred from homology"/>
<dbReference type="Gene3D" id="3.30.30.30">
    <property type="match status" value="1"/>
</dbReference>
<dbReference type="FunFam" id="3.30.420.40:FF:000004">
    <property type="entry name" value="Molecular chaperone DnaK"/>
    <property type="match status" value="1"/>
</dbReference>
<protein>
    <submittedName>
        <fullName evidence="6">Heat shock 70kDa protein 1/8</fullName>
    </submittedName>
</protein>
<dbReference type="PANTHER" id="PTHR19375">
    <property type="entry name" value="HEAT SHOCK PROTEIN 70KDA"/>
    <property type="match status" value="1"/>
</dbReference>
<feature type="compositionally biased region" description="Acidic residues" evidence="5">
    <location>
        <begin position="644"/>
        <end position="654"/>
    </location>
</feature>
<gene>
    <name evidence="6" type="ORF">STCU_01506</name>
</gene>
<feature type="compositionally biased region" description="Basic residues" evidence="5">
    <location>
        <begin position="621"/>
        <end position="632"/>
    </location>
</feature>
<dbReference type="InterPro" id="IPR013126">
    <property type="entry name" value="Hsp_70_fam"/>
</dbReference>
<comment type="similarity">
    <text evidence="1 4">Belongs to the heat shock protein 70 family.</text>
</comment>
<evidence type="ECO:0000256" key="5">
    <source>
        <dbReference type="SAM" id="MobiDB-lite"/>
    </source>
</evidence>
<dbReference type="PROSITE" id="PS00297">
    <property type="entry name" value="HSP70_1"/>
    <property type="match status" value="1"/>
</dbReference>
<sequence>MTQDFDGAIGIDLGTTFSCVAVFLHNQAEVIPNDLGNRTTPSCVAFHGDDVLVGDAAKNLAARGVPGVIYDAKRMIGHRFSDKSLQEDSKRWPFAVAAGEGDKVLIQVPFKGETLALAPEQISAKVLAYLRECAEKHLGKRVTKAVITVPAYFNDAQRERTKAAATIAGLEALRVVNEPTAAALCYGLGIGSGAGESHGTDKAIDVVVFDFGGGTFDVSVITIDSGSFAVRATAGDTHLGGQDVDTNLLNHVLADIQKRYQVDAAANPRLVAKLRAACERVKRALSHSTSEELAMDGILPQGEEYLLTLSRAKLEELNAAVFDKCLEVVKRALKDAALKPDEIAEVILVGGSSRIPRLQERLSALFKGKRLSNSVHPDEAVAIGAAVQASILSTAPEQQSSRTAGVVLMDVVPLSIGVEIDKGKFDVLIPRNTTIPYKATKEYSTVEDNQEDVDIVVYEGERPQTKHNHKLGEFALEGITRAPQGDPTITVTFSVDADGLLTITATEALANKSKSLTVESSEHLSEAEVRQMIEMAAKFQKEDAASLRADDARAALQGQFEELDRLVARLPGGPSAKLQKRLKFVPHGKEWLARKLDQCKDTAELEGKLGKLTKLLEKALKRARKESSRKRPRAGEAGEGGNDSSEEEDSNEDE</sequence>
<comment type="caution">
    <text evidence="6">The sequence shown here is derived from an EMBL/GenBank/DDBJ whole genome shotgun (WGS) entry which is preliminary data.</text>
</comment>
<keyword evidence="7" id="KW-1185">Reference proteome</keyword>
<evidence type="ECO:0000313" key="7">
    <source>
        <dbReference type="Proteomes" id="UP000015354"/>
    </source>
</evidence>
<keyword evidence="3 4" id="KW-0067">ATP-binding</keyword>
<organism evidence="6 7">
    <name type="scientific">Strigomonas culicis</name>
    <dbReference type="NCBI Taxonomy" id="28005"/>
    <lineage>
        <taxon>Eukaryota</taxon>
        <taxon>Discoba</taxon>
        <taxon>Euglenozoa</taxon>
        <taxon>Kinetoplastea</taxon>
        <taxon>Metakinetoplastina</taxon>
        <taxon>Trypanosomatida</taxon>
        <taxon>Trypanosomatidae</taxon>
        <taxon>Strigomonadinae</taxon>
        <taxon>Strigomonas</taxon>
    </lineage>
</organism>
<dbReference type="FunFam" id="3.90.640.10:FF:000010">
    <property type="entry name" value="heat shock 70 kDa protein 14"/>
    <property type="match status" value="1"/>
</dbReference>
<dbReference type="Proteomes" id="UP000015354">
    <property type="component" value="Unassembled WGS sequence"/>
</dbReference>
<dbReference type="Gene3D" id="3.30.420.40">
    <property type="match status" value="2"/>
</dbReference>
<dbReference type="OrthoDB" id="2401965at2759"/>
<evidence type="ECO:0000256" key="4">
    <source>
        <dbReference type="RuleBase" id="RU003322"/>
    </source>
</evidence>
<dbReference type="SUPFAM" id="SSF53067">
    <property type="entry name" value="Actin-like ATPase domain"/>
    <property type="match status" value="2"/>
</dbReference>
<dbReference type="PROSITE" id="PS01036">
    <property type="entry name" value="HSP70_3"/>
    <property type="match status" value="1"/>
</dbReference>
<dbReference type="Gene3D" id="2.60.34.10">
    <property type="entry name" value="Substrate Binding Domain Of DNAk, Chain A, domain 1"/>
    <property type="match status" value="1"/>
</dbReference>
<name>S9W5X5_9TRYP</name>
<dbReference type="GO" id="GO:0005524">
    <property type="term" value="F:ATP binding"/>
    <property type="evidence" value="ECO:0007669"/>
    <property type="project" value="UniProtKB-KW"/>
</dbReference>
<dbReference type="InterPro" id="IPR018181">
    <property type="entry name" value="Heat_shock_70_CS"/>
</dbReference>
<evidence type="ECO:0000256" key="3">
    <source>
        <dbReference type="ARBA" id="ARBA00022840"/>
    </source>
</evidence>
<dbReference type="InterPro" id="IPR029047">
    <property type="entry name" value="HSP70_peptide-bd_sf"/>
</dbReference>
<dbReference type="FunFam" id="2.60.34.10:FF:000023">
    <property type="entry name" value="70 kDa heat shock cognate protein"/>
    <property type="match status" value="1"/>
</dbReference>
<accession>S9W5X5</accession>
<reference evidence="6 7" key="1">
    <citation type="journal article" date="2013" name="PLoS ONE">
        <title>Predicting the Proteins of Angomonas deanei, Strigomonas culicis and Their Respective Endosymbionts Reveals New Aspects of the Trypanosomatidae Family.</title>
        <authorList>
            <person name="Motta M.C."/>
            <person name="Martins A.C."/>
            <person name="de Souza S.S."/>
            <person name="Catta-Preta C.M."/>
            <person name="Silva R."/>
            <person name="Klein C.C."/>
            <person name="de Almeida L.G."/>
            <person name="de Lima Cunha O."/>
            <person name="Ciapina L.P."/>
            <person name="Brocchi M."/>
            <person name="Colabardini A.C."/>
            <person name="de Araujo Lima B."/>
            <person name="Machado C.R."/>
            <person name="de Almeida Soares C.M."/>
            <person name="Probst C.M."/>
            <person name="de Menezes C.B."/>
            <person name="Thompson C.E."/>
            <person name="Bartholomeu D.C."/>
            <person name="Gradia D.F."/>
            <person name="Pavoni D.P."/>
            <person name="Grisard E.C."/>
            <person name="Fantinatti-Garboggini F."/>
            <person name="Marchini F.K."/>
            <person name="Rodrigues-Luiz G.F."/>
            <person name="Wagner G."/>
            <person name="Goldman G.H."/>
            <person name="Fietto J.L."/>
            <person name="Elias M.C."/>
            <person name="Goldman M.H."/>
            <person name="Sagot M.F."/>
            <person name="Pereira M."/>
            <person name="Stoco P.H."/>
            <person name="de Mendonca-Neto R.P."/>
            <person name="Teixeira S.M."/>
            <person name="Maciel T.E."/>
            <person name="de Oliveira Mendes T.A."/>
            <person name="Urmenyi T.P."/>
            <person name="de Souza W."/>
            <person name="Schenkman S."/>
            <person name="de Vasconcelos A.T."/>
        </authorList>
    </citation>
    <scope>NUCLEOTIDE SEQUENCE [LARGE SCALE GENOMIC DNA]</scope>
</reference>
<dbReference type="PRINTS" id="PR00301">
    <property type="entry name" value="HEATSHOCK70"/>
</dbReference>
<dbReference type="FunFam" id="3.30.30.30:FF:000001">
    <property type="entry name" value="heat shock 70 kDa protein-like"/>
    <property type="match status" value="1"/>
</dbReference>
<dbReference type="AlphaFoldDB" id="S9W5X5"/>
<feature type="region of interest" description="Disordered" evidence="5">
    <location>
        <begin position="621"/>
        <end position="654"/>
    </location>
</feature>
<evidence type="ECO:0000313" key="6">
    <source>
        <dbReference type="EMBL" id="EPY34596.1"/>
    </source>
</evidence>
<keyword evidence="2 4" id="KW-0547">Nucleotide-binding</keyword>
<dbReference type="PROSITE" id="PS00329">
    <property type="entry name" value="HSP70_2"/>
    <property type="match status" value="1"/>
</dbReference>
<evidence type="ECO:0000256" key="1">
    <source>
        <dbReference type="ARBA" id="ARBA00007381"/>
    </source>
</evidence>
<dbReference type="CDD" id="cd24028">
    <property type="entry name" value="ASKHA_NBD_HSP70_HSPA1-like"/>
    <property type="match status" value="1"/>
</dbReference>
<keyword evidence="6" id="KW-0346">Stress response</keyword>
<dbReference type="EMBL" id="ATMH01001506">
    <property type="protein sequence ID" value="EPY34596.1"/>
    <property type="molecule type" value="Genomic_DNA"/>
</dbReference>
<dbReference type="SUPFAM" id="SSF100920">
    <property type="entry name" value="Heat shock protein 70kD (HSP70), peptide-binding domain"/>
    <property type="match status" value="1"/>
</dbReference>